<reference evidence="2 3" key="1">
    <citation type="journal article" date="2007" name="Science">
        <title>Sea anemone genome reveals ancestral eumetazoan gene repertoire and genomic organization.</title>
        <authorList>
            <person name="Putnam N.H."/>
            <person name="Srivastava M."/>
            <person name="Hellsten U."/>
            <person name="Dirks B."/>
            <person name="Chapman J."/>
            <person name="Salamov A."/>
            <person name="Terry A."/>
            <person name="Shapiro H."/>
            <person name="Lindquist E."/>
            <person name="Kapitonov V.V."/>
            <person name="Jurka J."/>
            <person name="Genikhovich G."/>
            <person name="Grigoriev I.V."/>
            <person name="Lucas S.M."/>
            <person name="Steele R.E."/>
            <person name="Finnerty J.R."/>
            <person name="Technau U."/>
            <person name="Martindale M.Q."/>
            <person name="Rokhsar D.S."/>
        </authorList>
    </citation>
    <scope>NUCLEOTIDE SEQUENCE [LARGE SCALE GENOMIC DNA]</scope>
    <source>
        <strain evidence="3">CH2 X CH6</strain>
    </source>
</reference>
<dbReference type="eggNOG" id="ENOG502SGAT">
    <property type="taxonomic scope" value="Eukaryota"/>
</dbReference>
<evidence type="ECO:0000313" key="2">
    <source>
        <dbReference type="EMBL" id="EDO46732.1"/>
    </source>
</evidence>
<proteinExistence type="predicted"/>
<dbReference type="InterPro" id="IPR012674">
    <property type="entry name" value="Calycin"/>
</dbReference>
<keyword evidence="3" id="KW-1185">Reference proteome</keyword>
<accession>A7RPG4</accession>
<dbReference type="Gene3D" id="2.40.128.20">
    <property type="match status" value="1"/>
</dbReference>
<dbReference type="EMBL" id="DS469525">
    <property type="protein sequence ID" value="EDO46732.1"/>
    <property type="molecule type" value="Genomic_DNA"/>
</dbReference>
<dbReference type="Proteomes" id="UP000001593">
    <property type="component" value="Unassembled WGS sequence"/>
</dbReference>
<dbReference type="AlphaFoldDB" id="A7RPG4"/>
<dbReference type="SUPFAM" id="SSF50814">
    <property type="entry name" value="Lipocalins"/>
    <property type="match status" value="1"/>
</dbReference>
<evidence type="ECO:0000313" key="3">
    <source>
        <dbReference type="Proteomes" id="UP000001593"/>
    </source>
</evidence>
<organism evidence="2 3">
    <name type="scientific">Nematostella vectensis</name>
    <name type="common">Starlet sea anemone</name>
    <dbReference type="NCBI Taxonomy" id="45351"/>
    <lineage>
        <taxon>Eukaryota</taxon>
        <taxon>Metazoa</taxon>
        <taxon>Cnidaria</taxon>
        <taxon>Anthozoa</taxon>
        <taxon>Hexacorallia</taxon>
        <taxon>Actiniaria</taxon>
        <taxon>Edwardsiidae</taxon>
        <taxon>Nematostella</taxon>
    </lineage>
</organism>
<evidence type="ECO:0000259" key="1">
    <source>
        <dbReference type="Pfam" id="PF12204"/>
    </source>
</evidence>
<name>A7RPG4_NEMVE</name>
<dbReference type="InterPro" id="IPR022017">
    <property type="entry name" value="BFA1-like_DUF3598"/>
</dbReference>
<dbReference type="KEGG" id="nve:5518864"/>
<dbReference type="HOGENOM" id="CLU_984493_0_0_1"/>
<sequence length="283" mass="32806">MDTQFTPSQLWENYTKHNARKWLGTWAMWDPNTRSLLQMYDSIRHIALSENGTKIWHQNTSIFQDGRVVDTGPRNGPWEYTRDLNCDEMGLIHPGRADGARAVFFNNGGGAWTVLEPRLGSAAFVEIFFPHGDIRFSSGVAYRESGDLFRMTLIREDVRSRSSEYWSSDIDVKKVTREILPSGDFKGEERTLSAELHTNEQVDCAWGADYWLGSSEAENEVFALPDNIFLSCPLKLFEDNSTEFHISYLAFFKDRKPFELWEQTVYFQEGRFSHIKQGIYRRV</sequence>
<dbReference type="Pfam" id="PF12204">
    <property type="entry name" value="DUF3598_N"/>
    <property type="match status" value="1"/>
</dbReference>
<feature type="domain" description="DUF3598" evidence="1">
    <location>
        <begin position="9"/>
        <end position="159"/>
    </location>
</feature>
<protein>
    <recommendedName>
        <fullName evidence="1">DUF3598 domain-containing protein</fullName>
    </recommendedName>
</protein>
<dbReference type="InParanoid" id="A7RPG4"/>
<dbReference type="OMA" id="HWHGLWT"/>
<gene>
    <name evidence="2" type="ORF">NEMVEDRAFT_v1g239771</name>
</gene>